<feature type="transmembrane region" description="Helical" evidence="7">
    <location>
        <begin position="150"/>
        <end position="177"/>
    </location>
</feature>
<dbReference type="CDD" id="cd06261">
    <property type="entry name" value="TM_PBP2"/>
    <property type="match status" value="1"/>
</dbReference>
<dbReference type="FunFam" id="1.10.3720.10:FF:000001">
    <property type="entry name" value="Glycine betaine ABC transporter, permease"/>
    <property type="match status" value="1"/>
</dbReference>
<comment type="subcellular location">
    <subcellularLocation>
        <location evidence="1 7">Cell membrane</location>
        <topology evidence="1 7">Multi-pass membrane protein</topology>
    </subcellularLocation>
</comment>
<evidence type="ECO:0000256" key="5">
    <source>
        <dbReference type="ARBA" id="ARBA00022989"/>
    </source>
</evidence>
<dbReference type="GO" id="GO:0005275">
    <property type="term" value="F:amine transmembrane transporter activity"/>
    <property type="evidence" value="ECO:0007669"/>
    <property type="project" value="TreeGrafter"/>
</dbReference>
<keyword evidence="10" id="KW-1185">Reference proteome</keyword>
<keyword evidence="5 7" id="KW-1133">Transmembrane helix</keyword>
<evidence type="ECO:0000256" key="4">
    <source>
        <dbReference type="ARBA" id="ARBA00022692"/>
    </source>
</evidence>
<keyword evidence="2 7" id="KW-0813">Transport</keyword>
<sequence length="298" mass="32478">MSDASWLSEIPQLDRKELLQIRKTLDGAYRDFSREYGDFIESLFDPLLSFLIGFEKLLLSTPWWIVIAILVGLAFAASRSWKLSASVGVAFFAIGFFGMWDDTMRTMSIILVSTLLAIAIGIPAGIAMAQSNKARAIITPILDIMQTMPAFVYLIPVVMLLGIGKIPGVIAVVIYAIPPVIRLTDLGIRLVDKEVLEAATAYGASPTQRLFGVQIPLAMPNIMAGINQTIMMALAMVVIASMIGVKGLGQPVLKSITNQYFTLGLLNGLAIVALAIIFDRVTQSYAKRTQSHLRGRES</sequence>
<gene>
    <name evidence="9" type="ORF">LNL84_11680</name>
</gene>
<protein>
    <submittedName>
        <fullName evidence="9">Proline/glycine betaine ABC transporter permease</fullName>
    </submittedName>
</protein>
<evidence type="ECO:0000256" key="3">
    <source>
        <dbReference type="ARBA" id="ARBA00022475"/>
    </source>
</evidence>
<feature type="domain" description="ABC transmembrane type-1" evidence="8">
    <location>
        <begin position="103"/>
        <end position="282"/>
    </location>
</feature>
<dbReference type="PROSITE" id="PS50928">
    <property type="entry name" value="ABC_TM1"/>
    <property type="match status" value="1"/>
</dbReference>
<evidence type="ECO:0000256" key="1">
    <source>
        <dbReference type="ARBA" id="ARBA00004651"/>
    </source>
</evidence>
<dbReference type="PANTHER" id="PTHR47737">
    <property type="entry name" value="GLYCINE BETAINE/PROLINE BETAINE TRANSPORT SYSTEM PERMEASE PROTEIN PROW"/>
    <property type="match status" value="1"/>
</dbReference>
<feature type="transmembrane region" description="Helical" evidence="7">
    <location>
        <begin position="83"/>
        <end position="100"/>
    </location>
</feature>
<dbReference type="GO" id="GO:0031460">
    <property type="term" value="P:glycine betaine transport"/>
    <property type="evidence" value="ECO:0007669"/>
    <property type="project" value="TreeGrafter"/>
</dbReference>
<feature type="transmembrane region" description="Helical" evidence="7">
    <location>
        <begin position="106"/>
        <end position="129"/>
    </location>
</feature>
<dbReference type="InterPro" id="IPR035906">
    <property type="entry name" value="MetI-like_sf"/>
</dbReference>
<feature type="transmembrane region" description="Helical" evidence="7">
    <location>
        <begin position="260"/>
        <end position="278"/>
    </location>
</feature>
<organism evidence="9 10">
    <name type="scientific">Vibrio gelatinilyticus</name>
    <dbReference type="NCBI Taxonomy" id="2893468"/>
    <lineage>
        <taxon>Bacteria</taxon>
        <taxon>Pseudomonadati</taxon>
        <taxon>Pseudomonadota</taxon>
        <taxon>Gammaproteobacteria</taxon>
        <taxon>Vibrionales</taxon>
        <taxon>Vibrionaceae</taxon>
        <taxon>Vibrio</taxon>
    </lineage>
</organism>
<reference evidence="9" key="1">
    <citation type="submission" date="2021-11" db="EMBL/GenBank/DDBJ databases">
        <title>Vibrio ZSDE26 sp. nov. and Vibrio ZSDZ34 sp. nov., isolated from coastal seawater in Qingdao.</title>
        <authorList>
            <person name="Zhang P."/>
        </authorList>
    </citation>
    <scope>NUCLEOTIDE SEQUENCE</scope>
    <source>
        <strain evidence="9">ZSDZ34</strain>
    </source>
</reference>
<dbReference type="GO" id="GO:0015226">
    <property type="term" value="F:carnitine transmembrane transporter activity"/>
    <property type="evidence" value="ECO:0007669"/>
    <property type="project" value="TreeGrafter"/>
</dbReference>
<comment type="similarity">
    <text evidence="7">Belongs to the binding-protein-dependent transport system permease family.</text>
</comment>
<name>A0A9X1WAR0_9VIBR</name>
<accession>A0A9X1WAR0</accession>
<dbReference type="GO" id="GO:0015871">
    <property type="term" value="P:choline transport"/>
    <property type="evidence" value="ECO:0007669"/>
    <property type="project" value="TreeGrafter"/>
</dbReference>
<evidence type="ECO:0000313" key="10">
    <source>
        <dbReference type="Proteomes" id="UP001139488"/>
    </source>
</evidence>
<feature type="transmembrane region" description="Helical" evidence="7">
    <location>
        <begin position="229"/>
        <end position="248"/>
    </location>
</feature>
<feature type="transmembrane region" description="Helical" evidence="7">
    <location>
        <begin position="57"/>
        <end position="76"/>
    </location>
</feature>
<dbReference type="InterPro" id="IPR000515">
    <property type="entry name" value="MetI-like"/>
</dbReference>
<dbReference type="GO" id="GO:0043190">
    <property type="term" value="C:ATP-binding cassette (ABC) transporter complex"/>
    <property type="evidence" value="ECO:0007669"/>
    <property type="project" value="TreeGrafter"/>
</dbReference>
<dbReference type="PANTHER" id="PTHR47737:SF1">
    <property type="entry name" value="GLYCINE BETAINE_PROLINE BETAINE TRANSPORT SYSTEM PERMEASE PROTEIN PROW"/>
    <property type="match status" value="1"/>
</dbReference>
<keyword evidence="6 7" id="KW-0472">Membrane</keyword>
<evidence type="ECO:0000256" key="6">
    <source>
        <dbReference type="ARBA" id="ARBA00023136"/>
    </source>
</evidence>
<evidence type="ECO:0000256" key="7">
    <source>
        <dbReference type="RuleBase" id="RU363032"/>
    </source>
</evidence>
<comment type="caution">
    <text evidence="9">The sequence shown here is derived from an EMBL/GenBank/DDBJ whole genome shotgun (WGS) entry which is preliminary data.</text>
</comment>
<dbReference type="SUPFAM" id="SSF161098">
    <property type="entry name" value="MetI-like"/>
    <property type="match status" value="1"/>
</dbReference>
<evidence type="ECO:0000313" key="9">
    <source>
        <dbReference type="EMBL" id="MCJ2377492.1"/>
    </source>
</evidence>
<dbReference type="AlphaFoldDB" id="A0A9X1WAR0"/>
<dbReference type="Pfam" id="PF00528">
    <property type="entry name" value="BPD_transp_1"/>
    <property type="match status" value="1"/>
</dbReference>
<keyword evidence="4 7" id="KW-0812">Transmembrane</keyword>
<evidence type="ECO:0000256" key="2">
    <source>
        <dbReference type="ARBA" id="ARBA00022448"/>
    </source>
</evidence>
<dbReference type="RefSeq" id="WP_244357502.1">
    <property type="nucleotide sequence ID" value="NZ_JAJNNZ010000008.1"/>
</dbReference>
<dbReference type="Proteomes" id="UP001139488">
    <property type="component" value="Unassembled WGS sequence"/>
</dbReference>
<dbReference type="Gene3D" id="1.10.3720.10">
    <property type="entry name" value="MetI-like"/>
    <property type="match status" value="1"/>
</dbReference>
<dbReference type="EMBL" id="JAJNNZ010000008">
    <property type="protein sequence ID" value="MCJ2377492.1"/>
    <property type="molecule type" value="Genomic_DNA"/>
</dbReference>
<proteinExistence type="inferred from homology"/>
<evidence type="ECO:0000259" key="8">
    <source>
        <dbReference type="PROSITE" id="PS50928"/>
    </source>
</evidence>
<keyword evidence="3" id="KW-1003">Cell membrane</keyword>